<dbReference type="CDD" id="cd00093">
    <property type="entry name" value="HTH_XRE"/>
    <property type="match status" value="1"/>
</dbReference>
<keyword evidence="4" id="KW-1185">Reference proteome</keyword>
<dbReference type="AlphaFoldDB" id="A0A7X3MDG8"/>
<keyword evidence="1" id="KW-0238">DNA-binding</keyword>
<evidence type="ECO:0000313" key="3">
    <source>
        <dbReference type="EMBL" id="MXP74415.1"/>
    </source>
</evidence>
<feature type="domain" description="HTH cro/C1-type" evidence="2">
    <location>
        <begin position="7"/>
        <end position="61"/>
    </location>
</feature>
<organism evidence="3 4">
    <name type="scientific">Sporofaciens musculi</name>
    <dbReference type="NCBI Taxonomy" id="2681861"/>
    <lineage>
        <taxon>Bacteria</taxon>
        <taxon>Bacillati</taxon>
        <taxon>Bacillota</taxon>
        <taxon>Clostridia</taxon>
        <taxon>Lachnospirales</taxon>
        <taxon>Lachnospiraceae</taxon>
        <taxon>Sporofaciens</taxon>
    </lineage>
</organism>
<proteinExistence type="predicted"/>
<sequence>MDILDKITQFRMERNWTEYQLAEKSGLTQSTISSWYRKHMLPTIPSLMKICDAFGITLSQFFLEDGDNVILISEQQRQLLHHAAKLSPQQYEALLHFLKLI</sequence>
<dbReference type="InterPro" id="IPR001387">
    <property type="entry name" value="Cro/C1-type_HTH"/>
</dbReference>
<dbReference type="Gene3D" id="1.10.260.40">
    <property type="entry name" value="lambda repressor-like DNA-binding domains"/>
    <property type="match status" value="1"/>
</dbReference>
<dbReference type="GO" id="GO:0003677">
    <property type="term" value="F:DNA binding"/>
    <property type="evidence" value="ECO:0007669"/>
    <property type="project" value="UniProtKB-KW"/>
</dbReference>
<gene>
    <name evidence="3" type="ORF">GN277_02955</name>
</gene>
<dbReference type="PANTHER" id="PTHR46797">
    <property type="entry name" value="HTH-TYPE TRANSCRIPTIONAL REGULATOR"/>
    <property type="match status" value="1"/>
</dbReference>
<dbReference type="EMBL" id="WUQX01000001">
    <property type="protein sequence ID" value="MXP74415.1"/>
    <property type="molecule type" value="Genomic_DNA"/>
</dbReference>
<dbReference type="Pfam" id="PF01381">
    <property type="entry name" value="HTH_3"/>
    <property type="match status" value="1"/>
</dbReference>
<name>A0A7X3MDG8_9FIRM</name>
<dbReference type="SUPFAM" id="SSF47413">
    <property type="entry name" value="lambda repressor-like DNA-binding domains"/>
    <property type="match status" value="1"/>
</dbReference>
<dbReference type="PROSITE" id="PS50943">
    <property type="entry name" value="HTH_CROC1"/>
    <property type="match status" value="1"/>
</dbReference>
<reference evidence="3 4" key="1">
    <citation type="submission" date="2019-12" db="EMBL/GenBank/DDBJ databases">
        <title>Sporaefaciens musculi gen. nov., sp. nov., a novel bacterium isolated from the caecum of an obese mouse.</title>
        <authorList>
            <person name="Rasmussen T.S."/>
            <person name="Streidl T."/>
            <person name="Hitch T.C.A."/>
            <person name="Wortmann E."/>
            <person name="Deptula P."/>
            <person name="Hansen M."/>
            <person name="Nielsen D.S."/>
            <person name="Clavel T."/>
            <person name="Vogensen F.K."/>
        </authorList>
    </citation>
    <scope>NUCLEOTIDE SEQUENCE [LARGE SCALE GENOMIC DNA]</scope>
    <source>
        <strain evidence="3 4">WCA-9-b2</strain>
    </source>
</reference>
<dbReference type="PANTHER" id="PTHR46797:SF1">
    <property type="entry name" value="METHYLPHOSPHONATE SYNTHASE"/>
    <property type="match status" value="1"/>
</dbReference>
<dbReference type="InterPro" id="IPR010982">
    <property type="entry name" value="Lambda_DNA-bd_dom_sf"/>
</dbReference>
<evidence type="ECO:0000256" key="1">
    <source>
        <dbReference type="ARBA" id="ARBA00023125"/>
    </source>
</evidence>
<dbReference type="GO" id="GO:0005829">
    <property type="term" value="C:cytosol"/>
    <property type="evidence" value="ECO:0007669"/>
    <property type="project" value="TreeGrafter"/>
</dbReference>
<evidence type="ECO:0000259" key="2">
    <source>
        <dbReference type="PROSITE" id="PS50943"/>
    </source>
</evidence>
<evidence type="ECO:0000313" key="4">
    <source>
        <dbReference type="Proteomes" id="UP000460412"/>
    </source>
</evidence>
<dbReference type="InterPro" id="IPR050807">
    <property type="entry name" value="TransReg_Diox_bact_type"/>
</dbReference>
<dbReference type="GO" id="GO:0003700">
    <property type="term" value="F:DNA-binding transcription factor activity"/>
    <property type="evidence" value="ECO:0007669"/>
    <property type="project" value="TreeGrafter"/>
</dbReference>
<dbReference type="RefSeq" id="WP_159749701.1">
    <property type="nucleotide sequence ID" value="NZ_CASSPE010000094.1"/>
</dbReference>
<protein>
    <submittedName>
        <fullName evidence="3">Helix-turn-helix domain-containing protein</fullName>
    </submittedName>
</protein>
<accession>A0A7X3MDG8</accession>
<dbReference type="SMART" id="SM00530">
    <property type="entry name" value="HTH_XRE"/>
    <property type="match status" value="1"/>
</dbReference>
<comment type="caution">
    <text evidence="3">The sequence shown here is derived from an EMBL/GenBank/DDBJ whole genome shotgun (WGS) entry which is preliminary data.</text>
</comment>
<dbReference type="Proteomes" id="UP000460412">
    <property type="component" value="Unassembled WGS sequence"/>
</dbReference>